<reference evidence="2 3" key="1">
    <citation type="submission" date="2017-11" db="EMBL/GenBank/DDBJ databases">
        <authorList>
            <person name="Han C.G."/>
        </authorList>
    </citation>
    <scope>NUCLEOTIDE SEQUENCE [LARGE SCALE GENOMIC DNA]</scope>
    <source>
        <strain evidence="2 3">HCNT1</strain>
    </source>
</reference>
<evidence type="ECO:0000313" key="3">
    <source>
        <dbReference type="Proteomes" id="UP000232164"/>
    </source>
</evidence>
<dbReference type="InterPro" id="IPR036291">
    <property type="entry name" value="NAD(P)-bd_dom_sf"/>
</dbReference>
<dbReference type="AlphaFoldDB" id="A0A2N0D7K6"/>
<dbReference type="PANTHER" id="PTHR43245:SF13">
    <property type="entry name" value="UDP-D-APIOSE_UDP-D-XYLOSE SYNTHASE 2"/>
    <property type="match status" value="1"/>
</dbReference>
<accession>A0A2N0D7K6</accession>
<organism evidence="2 3">
    <name type="scientific">Rhizobium sullae</name>
    <name type="common">Rhizobium hedysari</name>
    <dbReference type="NCBI Taxonomy" id="50338"/>
    <lineage>
        <taxon>Bacteria</taxon>
        <taxon>Pseudomonadati</taxon>
        <taxon>Pseudomonadota</taxon>
        <taxon>Alphaproteobacteria</taxon>
        <taxon>Hyphomicrobiales</taxon>
        <taxon>Rhizobiaceae</taxon>
        <taxon>Rhizobium/Agrobacterium group</taxon>
        <taxon>Rhizobium</taxon>
    </lineage>
</organism>
<dbReference type="Proteomes" id="UP000232164">
    <property type="component" value="Unassembled WGS sequence"/>
</dbReference>
<sequence length="304" mass="32155">MMKIAITGATGFIGSKLARTALSRGISVVALVRDVTRCSVPRSKSLEILPWHLGQPLPKLRDVQAVFHLAAVIPNDLSDPGTAPLCFQNNTISALQLATDAAQQRIGHIIHFSSGQVYTRSQAPAHEDSPAYPVERATYYLASKLAGELCLAAAARAGTVVATILRLGSVYGPGMHPRGMLPTFIANLVRNTPVIIDQGGGYTADFIHVDDVVELALKMIEAPFDGLLNVGSGAGRSSLEAAIILAEALGADPALITVRGVAKNAGFAPLSILRARKLFDFNPMQLEAGIAKWKASGQLANSFR</sequence>
<dbReference type="SUPFAM" id="SSF51735">
    <property type="entry name" value="NAD(P)-binding Rossmann-fold domains"/>
    <property type="match status" value="1"/>
</dbReference>
<evidence type="ECO:0000259" key="1">
    <source>
        <dbReference type="Pfam" id="PF01370"/>
    </source>
</evidence>
<dbReference type="Gene3D" id="3.40.50.720">
    <property type="entry name" value="NAD(P)-binding Rossmann-like Domain"/>
    <property type="match status" value="1"/>
</dbReference>
<dbReference type="STRING" id="1041146.GCA_000427985_01536"/>
<gene>
    <name evidence="2" type="ORF">CWR43_18395</name>
</gene>
<feature type="domain" description="NAD-dependent epimerase/dehydratase" evidence="1">
    <location>
        <begin position="4"/>
        <end position="226"/>
    </location>
</feature>
<dbReference type="InterPro" id="IPR001509">
    <property type="entry name" value="Epimerase_deHydtase"/>
</dbReference>
<dbReference type="EMBL" id="PIQN01000014">
    <property type="protein sequence ID" value="PKA42095.1"/>
    <property type="molecule type" value="Genomic_DNA"/>
</dbReference>
<proteinExistence type="predicted"/>
<evidence type="ECO:0000313" key="2">
    <source>
        <dbReference type="EMBL" id="PKA42095.1"/>
    </source>
</evidence>
<comment type="caution">
    <text evidence="2">The sequence shown here is derived from an EMBL/GenBank/DDBJ whole genome shotgun (WGS) entry which is preliminary data.</text>
</comment>
<dbReference type="Pfam" id="PF01370">
    <property type="entry name" value="Epimerase"/>
    <property type="match status" value="1"/>
</dbReference>
<name>A0A2N0D7K6_RHISU</name>
<reference evidence="2 3" key="2">
    <citation type="submission" date="2017-12" db="EMBL/GenBank/DDBJ databases">
        <title>Genome sequence of Rhizobium sullae HCNT1 isolated from Sulla coronaria nodules and featuring peculiar denitrification phenotypes.</title>
        <authorList>
            <person name="De Diego-Diaz B."/>
            <person name="Treu L."/>
            <person name="Campanaro S."/>
            <person name="Da Silva Duarte V."/>
            <person name="Basaglia M."/>
            <person name="Favaro L."/>
            <person name="Casella S."/>
            <person name="Squartini A."/>
        </authorList>
    </citation>
    <scope>NUCLEOTIDE SEQUENCE [LARGE SCALE GENOMIC DNA]</scope>
    <source>
        <strain evidence="2 3">HCNT1</strain>
    </source>
</reference>
<dbReference type="RefSeq" id="WP_100772006.1">
    <property type="nucleotide sequence ID" value="NZ_PIQN01000014.1"/>
</dbReference>
<dbReference type="PANTHER" id="PTHR43245">
    <property type="entry name" value="BIFUNCTIONAL POLYMYXIN RESISTANCE PROTEIN ARNA"/>
    <property type="match status" value="1"/>
</dbReference>
<protein>
    <submittedName>
        <fullName evidence="2">Nucleoside-diphosphate sugar epimerase</fullName>
    </submittedName>
</protein>
<dbReference type="InterPro" id="IPR050177">
    <property type="entry name" value="Lipid_A_modif_metabolic_enz"/>
</dbReference>